<feature type="chain" id="PRO_5040479724" evidence="1">
    <location>
        <begin position="21"/>
        <end position="146"/>
    </location>
</feature>
<sequence length="146" mass="15551">MKTFTRLAALPALLFLRAVAQSIEVTLPAADTILFQGQPFVVQVVQPDSIISSIEVGLAIGVLHCTATPCQADPITQLGDVLYYGPYDPEFHEPGQQPYQNFTVTIPEGEFDGQTGIAQLGVVRLRLIGAGPSATLDQVAVSVTVE</sequence>
<gene>
    <name evidence="2" type="ORF">BDP27DRAFT_1295460</name>
</gene>
<dbReference type="EMBL" id="JADNRY010000064">
    <property type="protein sequence ID" value="KAF9068134.1"/>
    <property type="molecule type" value="Genomic_DNA"/>
</dbReference>
<organism evidence="2 3">
    <name type="scientific">Rhodocollybia butyracea</name>
    <dbReference type="NCBI Taxonomy" id="206335"/>
    <lineage>
        <taxon>Eukaryota</taxon>
        <taxon>Fungi</taxon>
        <taxon>Dikarya</taxon>
        <taxon>Basidiomycota</taxon>
        <taxon>Agaricomycotina</taxon>
        <taxon>Agaricomycetes</taxon>
        <taxon>Agaricomycetidae</taxon>
        <taxon>Agaricales</taxon>
        <taxon>Marasmiineae</taxon>
        <taxon>Omphalotaceae</taxon>
        <taxon>Rhodocollybia</taxon>
    </lineage>
</organism>
<proteinExistence type="predicted"/>
<feature type="signal peptide" evidence="1">
    <location>
        <begin position="1"/>
        <end position="20"/>
    </location>
</feature>
<dbReference type="OrthoDB" id="2841294at2759"/>
<reference evidence="2" key="1">
    <citation type="submission" date="2020-11" db="EMBL/GenBank/DDBJ databases">
        <authorList>
            <consortium name="DOE Joint Genome Institute"/>
            <person name="Ahrendt S."/>
            <person name="Riley R."/>
            <person name="Andreopoulos W."/>
            <person name="Labutti K."/>
            <person name="Pangilinan J."/>
            <person name="Ruiz-Duenas F.J."/>
            <person name="Barrasa J.M."/>
            <person name="Sanchez-Garcia M."/>
            <person name="Camarero S."/>
            <person name="Miyauchi S."/>
            <person name="Serrano A."/>
            <person name="Linde D."/>
            <person name="Babiker R."/>
            <person name="Drula E."/>
            <person name="Ayuso-Fernandez I."/>
            <person name="Pacheco R."/>
            <person name="Padilla G."/>
            <person name="Ferreira P."/>
            <person name="Barriuso J."/>
            <person name="Kellner H."/>
            <person name="Castanera R."/>
            <person name="Alfaro M."/>
            <person name="Ramirez L."/>
            <person name="Pisabarro A.G."/>
            <person name="Kuo A."/>
            <person name="Tritt A."/>
            <person name="Lipzen A."/>
            <person name="He G."/>
            <person name="Yan M."/>
            <person name="Ng V."/>
            <person name="Cullen D."/>
            <person name="Martin F."/>
            <person name="Rosso M.-N."/>
            <person name="Henrissat B."/>
            <person name="Hibbett D."/>
            <person name="Martinez A.T."/>
            <person name="Grigoriev I.V."/>
        </authorList>
    </citation>
    <scope>NUCLEOTIDE SEQUENCE</scope>
    <source>
        <strain evidence="2">AH 40177</strain>
    </source>
</reference>
<comment type="caution">
    <text evidence="2">The sequence shown here is derived from an EMBL/GenBank/DDBJ whole genome shotgun (WGS) entry which is preliminary data.</text>
</comment>
<dbReference type="Proteomes" id="UP000772434">
    <property type="component" value="Unassembled WGS sequence"/>
</dbReference>
<evidence type="ECO:0000313" key="3">
    <source>
        <dbReference type="Proteomes" id="UP000772434"/>
    </source>
</evidence>
<keyword evidence="1" id="KW-0732">Signal</keyword>
<dbReference type="AlphaFoldDB" id="A0A9P5U6U9"/>
<protein>
    <submittedName>
        <fullName evidence="2">Uncharacterized protein</fullName>
    </submittedName>
</protein>
<keyword evidence="3" id="KW-1185">Reference proteome</keyword>
<accession>A0A9P5U6U9</accession>
<name>A0A9P5U6U9_9AGAR</name>
<evidence type="ECO:0000313" key="2">
    <source>
        <dbReference type="EMBL" id="KAF9068134.1"/>
    </source>
</evidence>
<evidence type="ECO:0000256" key="1">
    <source>
        <dbReference type="SAM" id="SignalP"/>
    </source>
</evidence>
<dbReference type="InterPro" id="IPR045469">
    <property type="entry name" value="Nis1"/>
</dbReference>
<dbReference type="Pfam" id="PF19271">
    <property type="entry name" value="Nis1"/>
    <property type="match status" value="1"/>
</dbReference>